<reference evidence="5" key="1">
    <citation type="submission" date="2016-06" db="EMBL/GenBank/DDBJ databases">
        <authorList>
            <person name="Varghese N."/>
            <person name="Submissions Spin"/>
        </authorList>
    </citation>
    <scope>NUCLEOTIDE SEQUENCE [LARGE SCALE GENOMIC DNA]</scope>
    <source>
        <strain evidence="5">DSM 45431</strain>
    </source>
</reference>
<feature type="domain" description="Pyridoxamine 5'-phosphate oxidase N-terminal" evidence="3">
    <location>
        <begin position="137"/>
        <end position="227"/>
    </location>
</feature>
<dbReference type="GO" id="GO:0016627">
    <property type="term" value="F:oxidoreductase activity, acting on the CH-CH group of donors"/>
    <property type="evidence" value="ECO:0007669"/>
    <property type="project" value="TreeGrafter"/>
</dbReference>
<feature type="transmembrane region" description="Helical" evidence="2">
    <location>
        <begin position="46"/>
        <end position="76"/>
    </location>
</feature>
<evidence type="ECO:0000256" key="2">
    <source>
        <dbReference type="SAM" id="Phobius"/>
    </source>
</evidence>
<keyword evidence="2" id="KW-0472">Membrane</keyword>
<evidence type="ECO:0000313" key="4">
    <source>
        <dbReference type="EMBL" id="SCL20172.1"/>
    </source>
</evidence>
<accession>A0A1C6RSZ0</accession>
<evidence type="ECO:0000313" key="5">
    <source>
        <dbReference type="Proteomes" id="UP000199413"/>
    </source>
</evidence>
<dbReference type="InterPro" id="IPR052019">
    <property type="entry name" value="F420H2_bilvrd_red/Heme_oxyg"/>
</dbReference>
<feature type="transmembrane region" description="Helical" evidence="2">
    <location>
        <begin position="96"/>
        <end position="114"/>
    </location>
</feature>
<gene>
    <name evidence="4" type="ORF">GA0070624_1933</name>
</gene>
<keyword evidence="5" id="KW-1185">Reference proteome</keyword>
<dbReference type="RefSeq" id="WP_091339126.1">
    <property type="nucleotide sequence ID" value="NZ_FMHV01000002.1"/>
</dbReference>
<dbReference type="InterPro" id="IPR012349">
    <property type="entry name" value="Split_barrel_FMN-bd"/>
</dbReference>
<organism evidence="4 5">
    <name type="scientific">Micromonospora rhizosphaerae</name>
    <dbReference type="NCBI Taxonomy" id="568872"/>
    <lineage>
        <taxon>Bacteria</taxon>
        <taxon>Bacillati</taxon>
        <taxon>Actinomycetota</taxon>
        <taxon>Actinomycetes</taxon>
        <taxon>Micromonosporales</taxon>
        <taxon>Micromonosporaceae</taxon>
        <taxon>Micromonospora</taxon>
    </lineage>
</organism>
<dbReference type="Proteomes" id="UP000199413">
    <property type="component" value="Unassembled WGS sequence"/>
</dbReference>
<keyword evidence="1" id="KW-0560">Oxidoreductase</keyword>
<dbReference type="NCBIfam" id="TIGR03666">
    <property type="entry name" value="Rv2061_F420"/>
    <property type="match status" value="1"/>
</dbReference>
<sequence>MRRIVRAVAVLLGLVAVVIGVWALLRPESFSTAVNFPPHEHFVHDVGAFQLGIGATLLLATIWTDALAVALAGYLVGGIAHTVTHAVDADLGGSPAQTWVVGVSALLALVALVIRLRERGWVVGEVDPASSPAWAPFNRQKTVALTTFRRDGTPVATPVSIAVAGERAYVRSFEKAWKTRRLRNNPRVTVAPSTGRGTPTGPAIEATARRLTGAEYDAASRALVRKHPMLHGVLVPAMHRLGRSRTGRTVHFELMPATPAAPSRTLPVDVEGVRR</sequence>
<dbReference type="GO" id="GO:0070967">
    <property type="term" value="F:coenzyme F420 binding"/>
    <property type="evidence" value="ECO:0007669"/>
    <property type="project" value="TreeGrafter"/>
</dbReference>
<dbReference type="PANTHER" id="PTHR35176:SF11">
    <property type="entry name" value="PYRIDOXAMINE 5'-PHOSPHATE OXIDASE FAMILY PROTEIN"/>
    <property type="match status" value="1"/>
</dbReference>
<dbReference type="OrthoDB" id="5738083at2"/>
<dbReference type="AlphaFoldDB" id="A0A1C6RSZ0"/>
<dbReference type="SUPFAM" id="SSF50475">
    <property type="entry name" value="FMN-binding split barrel"/>
    <property type="match status" value="1"/>
</dbReference>
<dbReference type="PANTHER" id="PTHR35176">
    <property type="entry name" value="HEME OXYGENASE HI_0854-RELATED"/>
    <property type="match status" value="1"/>
</dbReference>
<proteinExistence type="predicted"/>
<keyword evidence="2" id="KW-0812">Transmembrane</keyword>
<dbReference type="GO" id="GO:0005829">
    <property type="term" value="C:cytosol"/>
    <property type="evidence" value="ECO:0007669"/>
    <property type="project" value="TreeGrafter"/>
</dbReference>
<name>A0A1C6RSZ0_9ACTN</name>
<protein>
    <submittedName>
        <fullName evidence="4">PPOX class probable F420-dependent enzyme, Rv2061 family</fullName>
    </submittedName>
</protein>
<keyword evidence="2" id="KW-1133">Transmembrane helix</keyword>
<evidence type="ECO:0000256" key="1">
    <source>
        <dbReference type="ARBA" id="ARBA00023002"/>
    </source>
</evidence>
<dbReference type="EMBL" id="FMHV01000002">
    <property type="protein sequence ID" value="SCL20172.1"/>
    <property type="molecule type" value="Genomic_DNA"/>
</dbReference>
<evidence type="ECO:0000259" key="3">
    <source>
        <dbReference type="Pfam" id="PF01243"/>
    </source>
</evidence>
<dbReference type="Gene3D" id="2.30.110.10">
    <property type="entry name" value="Electron Transport, Fmn-binding Protein, Chain A"/>
    <property type="match status" value="1"/>
</dbReference>
<dbReference type="Pfam" id="PF01243">
    <property type="entry name" value="PNPOx_N"/>
    <property type="match status" value="1"/>
</dbReference>
<dbReference type="InterPro" id="IPR019965">
    <property type="entry name" value="PPOX_F420-dep_Rv2061_put"/>
</dbReference>
<dbReference type="InterPro" id="IPR011576">
    <property type="entry name" value="Pyridox_Oxase_N"/>
</dbReference>
<feature type="transmembrane region" description="Helical" evidence="2">
    <location>
        <begin position="6"/>
        <end position="25"/>
    </location>
</feature>
<dbReference type="STRING" id="568872.GA0070624_1933"/>